<dbReference type="CDD" id="cd03886">
    <property type="entry name" value="M20_Acy1"/>
    <property type="match status" value="1"/>
</dbReference>
<dbReference type="Gene3D" id="3.40.630.10">
    <property type="entry name" value="Zn peptidases"/>
    <property type="match status" value="1"/>
</dbReference>
<protein>
    <submittedName>
        <fullName evidence="4">Amidohydrolase</fullName>
    </submittedName>
</protein>
<comment type="caution">
    <text evidence="4">The sequence shown here is derived from an EMBL/GenBank/DDBJ whole genome shotgun (WGS) entry which is preliminary data.</text>
</comment>
<dbReference type="GO" id="GO:0019877">
    <property type="term" value="P:diaminopimelate biosynthetic process"/>
    <property type="evidence" value="ECO:0007669"/>
    <property type="project" value="UniProtKB-ARBA"/>
</dbReference>
<feature type="domain" description="Peptidase M20 dimerisation" evidence="3">
    <location>
        <begin position="201"/>
        <end position="298"/>
    </location>
</feature>
<dbReference type="RefSeq" id="WP_016474086.1">
    <property type="nucleotide sequence ID" value="NZ_KE150480.1"/>
</dbReference>
<dbReference type="AlphaFoldDB" id="S3BKI9"/>
<evidence type="ECO:0000313" key="4">
    <source>
        <dbReference type="EMBL" id="EPD99940.1"/>
    </source>
</evidence>
<comment type="cofactor">
    <cofactor evidence="2">
        <name>Mn(2+)</name>
        <dbReference type="ChEBI" id="CHEBI:29035"/>
    </cofactor>
    <text evidence="2">The Mn(2+) ion enhances activity.</text>
</comment>
<organism evidence="4 5">
    <name type="scientific">Sutterella wadsworthensis HGA0223</name>
    <dbReference type="NCBI Taxonomy" id="1203554"/>
    <lineage>
        <taxon>Bacteria</taxon>
        <taxon>Pseudomonadati</taxon>
        <taxon>Pseudomonadota</taxon>
        <taxon>Betaproteobacteria</taxon>
        <taxon>Burkholderiales</taxon>
        <taxon>Sutterellaceae</taxon>
        <taxon>Sutterella</taxon>
    </lineage>
</organism>
<dbReference type="InterPro" id="IPR002933">
    <property type="entry name" value="Peptidase_M20"/>
</dbReference>
<dbReference type="EMBL" id="ATCF01000012">
    <property type="protein sequence ID" value="EPD99940.1"/>
    <property type="molecule type" value="Genomic_DNA"/>
</dbReference>
<dbReference type="PIRSF" id="PIRSF005962">
    <property type="entry name" value="Pept_M20D_amidohydro"/>
    <property type="match status" value="1"/>
</dbReference>
<dbReference type="PANTHER" id="PTHR11014">
    <property type="entry name" value="PEPTIDASE M20 FAMILY MEMBER"/>
    <property type="match status" value="1"/>
</dbReference>
<keyword evidence="1 4" id="KW-0378">Hydrolase</keyword>
<dbReference type="GO" id="GO:0046872">
    <property type="term" value="F:metal ion binding"/>
    <property type="evidence" value="ECO:0007669"/>
    <property type="project" value="UniProtKB-KW"/>
</dbReference>
<feature type="binding site" evidence="2">
    <location>
        <position position="111"/>
    </location>
    <ligand>
        <name>Mn(2+)</name>
        <dbReference type="ChEBI" id="CHEBI:29035"/>
        <label>2</label>
    </ligand>
</feature>
<feature type="binding site" evidence="2">
    <location>
        <position position="179"/>
    </location>
    <ligand>
        <name>Mn(2+)</name>
        <dbReference type="ChEBI" id="CHEBI:29035"/>
        <label>2</label>
    </ligand>
</feature>
<sequence>MNSNNHITVDQIKNDAEVIKKELVEWRHYLHAHPELSFKEERTTHYIVNKLKNFGYTDIQIGFGPLKTGVMVEIGSGRPCVMLRADIDALPIQEQTGVEFCSQSKGVSHACGHDAHITNLLGVAKLLKKYENSIKGRVKLLFQPAEETRVKIYEKPLSGAGYVVRSGAIDDVDAIFGMHVWGMFSKGKIYVKSGPTMMASGRFNLKVIGKGTHGASPHLGCDPITTICQIVDGIQTVVSREVSPLEPRLITVGTIHGGTATNVVPQEAMISGTLRAASENVVKFMGKRLAEVAEGTAKAHRCSTEYDLLINGPAVVNDSEMVVIVREAATDVLGTERVCDVEMLTASEDFREYSARRPAALYFMGMFEPEKGVGQPQHDPGFIVNDDVLVDSVAVMTSIVFTYFNKTSENHFGQSTQTI</sequence>
<feature type="binding site" evidence="2">
    <location>
        <position position="378"/>
    </location>
    <ligand>
        <name>Mn(2+)</name>
        <dbReference type="ChEBI" id="CHEBI:29035"/>
        <label>2</label>
    </ligand>
</feature>
<proteinExistence type="predicted"/>
<dbReference type="InterPro" id="IPR011650">
    <property type="entry name" value="Peptidase_M20_dimer"/>
</dbReference>
<dbReference type="STRING" id="1203554.HMPREF1476_00746"/>
<dbReference type="SUPFAM" id="SSF53187">
    <property type="entry name" value="Zn-dependent exopeptidases"/>
    <property type="match status" value="1"/>
</dbReference>
<dbReference type="InterPro" id="IPR017439">
    <property type="entry name" value="Amidohydrolase"/>
</dbReference>
<keyword evidence="2" id="KW-0479">Metal-binding</keyword>
<keyword evidence="2" id="KW-0464">Manganese</keyword>
<name>S3BKI9_9BURK</name>
<feature type="binding site" evidence="2">
    <location>
        <position position="113"/>
    </location>
    <ligand>
        <name>Mn(2+)</name>
        <dbReference type="ChEBI" id="CHEBI:29035"/>
        <label>2</label>
    </ligand>
</feature>
<dbReference type="NCBIfam" id="TIGR01891">
    <property type="entry name" value="amidohydrolases"/>
    <property type="match status" value="1"/>
</dbReference>
<evidence type="ECO:0000259" key="3">
    <source>
        <dbReference type="Pfam" id="PF07687"/>
    </source>
</evidence>
<evidence type="ECO:0000256" key="2">
    <source>
        <dbReference type="PIRSR" id="PIRSR005962-1"/>
    </source>
</evidence>
<dbReference type="GO" id="GO:0050118">
    <property type="term" value="F:N-acetyldiaminopimelate deacetylase activity"/>
    <property type="evidence" value="ECO:0007669"/>
    <property type="project" value="UniProtKB-ARBA"/>
</dbReference>
<gene>
    <name evidence="4" type="ORF">HMPREF1476_00746</name>
</gene>
<feature type="binding site" evidence="2">
    <location>
        <position position="147"/>
    </location>
    <ligand>
        <name>Mn(2+)</name>
        <dbReference type="ChEBI" id="CHEBI:29035"/>
        <label>2</label>
    </ligand>
</feature>
<dbReference type="Pfam" id="PF01546">
    <property type="entry name" value="Peptidase_M20"/>
    <property type="match status" value="1"/>
</dbReference>
<dbReference type="HOGENOM" id="CLU_023257_0_1_4"/>
<keyword evidence="5" id="KW-1185">Reference proteome</keyword>
<dbReference type="FunFam" id="3.30.70.360:FF:000001">
    <property type="entry name" value="N-acetyldiaminopimelate deacetylase"/>
    <property type="match status" value="1"/>
</dbReference>
<dbReference type="eggNOG" id="COG1473">
    <property type="taxonomic scope" value="Bacteria"/>
</dbReference>
<dbReference type="Gene3D" id="3.30.70.360">
    <property type="match status" value="1"/>
</dbReference>
<accession>S3BKI9</accession>
<dbReference type="PANTHER" id="PTHR11014:SF63">
    <property type="entry name" value="METALLOPEPTIDASE, PUTATIVE (AFU_ORTHOLOGUE AFUA_6G09600)-RELATED"/>
    <property type="match status" value="1"/>
</dbReference>
<evidence type="ECO:0000313" key="5">
    <source>
        <dbReference type="Proteomes" id="UP000014400"/>
    </source>
</evidence>
<evidence type="ECO:0000256" key="1">
    <source>
        <dbReference type="ARBA" id="ARBA00022801"/>
    </source>
</evidence>
<dbReference type="SUPFAM" id="SSF55031">
    <property type="entry name" value="Bacterial exopeptidase dimerisation domain"/>
    <property type="match status" value="1"/>
</dbReference>
<dbReference type="InterPro" id="IPR036264">
    <property type="entry name" value="Bact_exopeptidase_dim_dom"/>
</dbReference>
<dbReference type="PATRIC" id="fig|1203554.3.peg.741"/>
<reference evidence="4 5" key="1">
    <citation type="submission" date="2013-04" db="EMBL/GenBank/DDBJ databases">
        <title>The Genome Sequence of Sutterella wadsworthensis HGA0223.</title>
        <authorList>
            <consortium name="The Broad Institute Genomics Platform"/>
            <person name="Earl A."/>
            <person name="Ward D."/>
            <person name="Feldgarden M."/>
            <person name="Gevers D."/>
            <person name="Schmidt T.M."/>
            <person name="Dover J."/>
            <person name="Dai D."/>
            <person name="Walker B."/>
            <person name="Young S."/>
            <person name="Zeng Q."/>
            <person name="Gargeya S."/>
            <person name="Fitzgerald M."/>
            <person name="Haas B."/>
            <person name="Abouelleil A."/>
            <person name="Allen A.W."/>
            <person name="Alvarado L."/>
            <person name="Arachchi H.M."/>
            <person name="Berlin A.M."/>
            <person name="Chapman S.B."/>
            <person name="Gainer-Dewar J."/>
            <person name="Goldberg J."/>
            <person name="Griggs A."/>
            <person name="Gujja S."/>
            <person name="Hansen M."/>
            <person name="Howarth C."/>
            <person name="Imamovic A."/>
            <person name="Ireland A."/>
            <person name="Larimer J."/>
            <person name="McCowan C."/>
            <person name="Murphy C."/>
            <person name="Pearson M."/>
            <person name="Poon T.W."/>
            <person name="Priest M."/>
            <person name="Roberts A."/>
            <person name="Saif S."/>
            <person name="Shea T."/>
            <person name="Sisk P."/>
            <person name="Sykes S."/>
            <person name="Wortman J."/>
            <person name="Nusbaum C."/>
            <person name="Birren B."/>
        </authorList>
    </citation>
    <scope>NUCLEOTIDE SEQUENCE [LARGE SCALE GENOMIC DNA]</scope>
    <source>
        <strain evidence="4 5">HGA0223</strain>
    </source>
</reference>
<dbReference type="Pfam" id="PF07687">
    <property type="entry name" value="M20_dimer"/>
    <property type="match status" value="1"/>
</dbReference>
<dbReference type="Proteomes" id="UP000014400">
    <property type="component" value="Unassembled WGS sequence"/>
</dbReference>